<dbReference type="Pfam" id="PF19086">
    <property type="entry name" value="Terpene_syn_C_2"/>
    <property type="match status" value="1"/>
</dbReference>
<dbReference type="OrthoDB" id="6921389at2759"/>
<evidence type="ECO:0000256" key="2">
    <source>
        <dbReference type="ARBA" id="ARBA00022723"/>
    </source>
</evidence>
<dbReference type="PANTHER" id="PTHR12001">
    <property type="entry name" value="GERANYLGERANYL PYROPHOSPHATE SYNTHASE"/>
    <property type="match status" value="1"/>
</dbReference>
<dbReference type="InterPro" id="IPR008949">
    <property type="entry name" value="Isoprenoid_synthase_dom_sf"/>
</dbReference>
<evidence type="ECO:0000256" key="4">
    <source>
        <dbReference type="SAM" id="MobiDB-lite"/>
    </source>
</evidence>
<proteinExistence type="predicted"/>
<dbReference type="GO" id="GO:0043386">
    <property type="term" value="P:mycotoxin biosynthetic process"/>
    <property type="evidence" value="ECO:0007669"/>
    <property type="project" value="UniProtKB-ARBA"/>
</dbReference>
<keyword evidence="1" id="KW-0808">Transferase</keyword>
<dbReference type="PANTHER" id="PTHR12001:SF72">
    <property type="entry name" value="THIJ_PFPI FAMILY PROTEIN (AFU_ORTHOLOGUE AFUA_3G01210)-RELATED"/>
    <property type="match status" value="1"/>
</dbReference>
<feature type="region of interest" description="Disordered" evidence="4">
    <location>
        <begin position="393"/>
        <end position="416"/>
    </location>
</feature>
<comment type="caution">
    <text evidence="5">The sequence shown here is derived from an EMBL/GenBank/DDBJ whole genome shotgun (WGS) entry which is preliminary data.</text>
</comment>
<dbReference type="GO" id="GO:0046872">
    <property type="term" value="F:metal ion binding"/>
    <property type="evidence" value="ECO:0007669"/>
    <property type="project" value="UniProtKB-KW"/>
</dbReference>
<evidence type="ECO:0000256" key="1">
    <source>
        <dbReference type="ARBA" id="ARBA00022679"/>
    </source>
</evidence>
<dbReference type="EMBL" id="PJEX01000195">
    <property type="protein sequence ID" value="TKW53231.1"/>
    <property type="molecule type" value="Genomic_DNA"/>
</dbReference>
<feature type="compositionally biased region" description="Low complexity" evidence="4">
    <location>
        <begin position="393"/>
        <end position="408"/>
    </location>
</feature>
<gene>
    <name evidence="5" type="ORF">CTA1_6093</name>
</gene>
<protein>
    <submittedName>
        <fullName evidence="5">Ophiobolin F synthase</fullName>
    </submittedName>
</protein>
<dbReference type="Gene3D" id="1.10.600.10">
    <property type="entry name" value="Farnesyl Diphosphate Synthase"/>
    <property type="match status" value="2"/>
</dbReference>
<reference evidence="5 6" key="1">
    <citation type="journal article" date="2019" name="PLoS ONE">
        <title>Comparative genome analysis indicates high evolutionary potential of pathogenicity genes in Colletotrichum tanaceti.</title>
        <authorList>
            <person name="Lelwala R.V."/>
            <person name="Korhonen P.K."/>
            <person name="Young N.D."/>
            <person name="Scott J.B."/>
            <person name="Ades P.A."/>
            <person name="Gasser R.B."/>
            <person name="Taylor P.W.J."/>
        </authorList>
    </citation>
    <scope>NUCLEOTIDE SEQUENCE [LARGE SCALE GENOMIC DNA]</scope>
    <source>
        <strain evidence="5">BRIP57314</strain>
    </source>
</reference>
<dbReference type="GO" id="GO:0008299">
    <property type="term" value="P:isoprenoid biosynthetic process"/>
    <property type="evidence" value="ECO:0007669"/>
    <property type="project" value="InterPro"/>
</dbReference>
<keyword evidence="3" id="KW-0460">Magnesium</keyword>
<evidence type="ECO:0000313" key="5">
    <source>
        <dbReference type="EMBL" id="TKW53231.1"/>
    </source>
</evidence>
<name>A0A4U6XBY8_9PEZI</name>
<dbReference type="Proteomes" id="UP000310108">
    <property type="component" value="Unassembled WGS sequence"/>
</dbReference>
<keyword evidence="2" id="KW-0479">Metal-binding</keyword>
<dbReference type="GO" id="GO:0046165">
    <property type="term" value="P:alcohol biosynthetic process"/>
    <property type="evidence" value="ECO:0007669"/>
    <property type="project" value="UniProtKB-ARBA"/>
</dbReference>
<dbReference type="InterPro" id="IPR000092">
    <property type="entry name" value="Polyprenyl_synt"/>
</dbReference>
<dbReference type="GO" id="GO:0004659">
    <property type="term" value="F:prenyltransferase activity"/>
    <property type="evidence" value="ECO:0007669"/>
    <property type="project" value="InterPro"/>
</dbReference>
<feature type="compositionally biased region" description="Basic and acidic residues" evidence="4">
    <location>
        <begin position="360"/>
        <end position="370"/>
    </location>
</feature>
<dbReference type="AlphaFoldDB" id="A0A4U6XBY8"/>
<evidence type="ECO:0000313" key="6">
    <source>
        <dbReference type="Proteomes" id="UP000310108"/>
    </source>
</evidence>
<dbReference type="Pfam" id="PF00348">
    <property type="entry name" value="polyprenyl_synt"/>
    <property type="match status" value="1"/>
</dbReference>
<keyword evidence="6" id="KW-1185">Reference proteome</keyword>
<sequence length="605" mass="66695">MASLSRPVPEAIVASSGSRSRFPTYIHQSHDICVAAAKETEREYNQAMSTNIRSRTLAEIPGLGLVHPMALTIANCLPDRLAAITRFADFTILNDDYYDSAKKEEIQQVNDGIQSAIRGFSSPSSALPTTPSSSSAFKAKQLQAGFMLELFGLDQQFALDIMSSYSQGLDIATFAPDDLETLDDYLPVRSINSGLDVTDEMACFGTGVRVSRAEKEKLRPATDLAKYAITVVNDLYSWPKEIKCHLETPGSSPPFNAVAVLMRHSGYSESEAFRALADKQAALEDEHLRLVEALRAREGGRLPENQERYVAILQQAVSGSELWSVFTTRYPSKADLRQPPVQFLDGEFRYASENDNNDNNNDKMDEERPETTLSVTDAMEKQLALLEVASITSSSSSPASSSGSYSSACENKSHSTGDSAAIETTFDGRDTVACPSAKEYKRTKALLPDGPDLPTYASRVAAAPDHPVMAPFKYIASLPSKGVRDTFIDALNWWLKVPDDSLLIIKTVISMLHDSSLMQDDSTLRRGSPAAHTIYGTAQCINAANYMVVMVLVEIQKLRSPMKSDILNEELENLFLGQSEDLFWKYHVECPSTEEYMEMIENTKT</sequence>
<evidence type="ECO:0000256" key="3">
    <source>
        <dbReference type="ARBA" id="ARBA00022842"/>
    </source>
</evidence>
<dbReference type="CDD" id="cd00867">
    <property type="entry name" value="Trans_IPPS"/>
    <property type="match status" value="1"/>
</dbReference>
<feature type="region of interest" description="Disordered" evidence="4">
    <location>
        <begin position="351"/>
        <end position="373"/>
    </location>
</feature>
<dbReference type="SUPFAM" id="SSF48576">
    <property type="entry name" value="Terpenoid synthases"/>
    <property type="match status" value="2"/>
</dbReference>
<dbReference type="STRING" id="1306861.A0A4U6XBY8"/>
<accession>A0A4U6XBY8</accession>
<organism evidence="5 6">
    <name type="scientific">Colletotrichum tanaceti</name>
    <dbReference type="NCBI Taxonomy" id="1306861"/>
    <lineage>
        <taxon>Eukaryota</taxon>
        <taxon>Fungi</taxon>
        <taxon>Dikarya</taxon>
        <taxon>Ascomycota</taxon>
        <taxon>Pezizomycotina</taxon>
        <taxon>Sordariomycetes</taxon>
        <taxon>Hypocreomycetidae</taxon>
        <taxon>Glomerellales</taxon>
        <taxon>Glomerellaceae</taxon>
        <taxon>Colletotrichum</taxon>
        <taxon>Colletotrichum destructivum species complex</taxon>
    </lineage>
</organism>